<evidence type="ECO:0000313" key="2">
    <source>
        <dbReference type="Proteomes" id="UP000068382"/>
    </source>
</evidence>
<dbReference type="AlphaFoldDB" id="A0A132BRC9"/>
<dbReference type="Proteomes" id="UP000068382">
    <property type="component" value="Unassembled WGS sequence"/>
</dbReference>
<name>A0A132BRC9_9RHOB</name>
<organism evidence="1 2">
    <name type="scientific">Tritonibacter horizontis</name>
    <dbReference type="NCBI Taxonomy" id="1768241"/>
    <lineage>
        <taxon>Bacteria</taxon>
        <taxon>Pseudomonadati</taxon>
        <taxon>Pseudomonadota</taxon>
        <taxon>Alphaproteobacteria</taxon>
        <taxon>Rhodobacterales</taxon>
        <taxon>Paracoccaceae</taxon>
        <taxon>Tritonibacter</taxon>
    </lineage>
</organism>
<reference evidence="1 2" key="1">
    <citation type="submission" date="2015-12" db="EMBL/GenBank/DDBJ databases">
        <title>Genome sequence of the marine Rhodobacteraceae strain O3.65, Candidatus Tritonibacter horizontis.</title>
        <authorList>
            <person name="Poehlein A."/>
            <person name="Giebel H.A."/>
            <person name="Voget S."/>
            <person name="Brinkhoff T."/>
        </authorList>
    </citation>
    <scope>NUCLEOTIDE SEQUENCE [LARGE SCALE GENOMIC DNA]</scope>
    <source>
        <strain evidence="1 2">O3.65</strain>
    </source>
</reference>
<gene>
    <name evidence="1" type="ORF">TRIHO_42100</name>
</gene>
<sequence>MLQPPGTYGDPYAEAATFQQCLSEGDASYCSFHSSGTKFFVYDDGRTPGHVFSTLRELWPGAPITVEGDLEAIYDRTADVVLRSAIPRPWTEADTLLERMQGTWYAVDDPAERFNILGAERESSYDDAYISLEYLSVRDQCDDFAGAGPYLYARDEETGDDFCYVIDSVGDYRMTLMYLPDGHFLEYRNLD</sequence>
<evidence type="ECO:0000313" key="1">
    <source>
        <dbReference type="EMBL" id="KUP90949.1"/>
    </source>
</evidence>
<keyword evidence="2" id="KW-1185">Reference proteome</keyword>
<accession>A0A132BRC9</accession>
<proteinExistence type="predicted"/>
<comment type="caution">
    <text evidence="1">The sequence shown here is derived from an EMBL/GenBank/DDBJ whole genome shotgun (WGS) entry which is preliminary data.</text>
</comment>
<dbReference type="EMBL" id="LPUY01000133">
    <property type="protein sequence ID" value="KUP90949.1"/>
    <property type="molecule type" value="Genomic_DNA"/>
</dbReference>
<protein>
    <submittedName>
        <fullName evidence="1">Uncharacterized protein</fullName>
    </submittedName>
</protein>